<evidence type="ECO:0000256" key="1">
    <source>
        <dbReference type="ARBA" id="ARBA00035112"/>
    </source>
</evidence>
<dbReference type="PANTHER" id="PTHR33365:SF6">
    <property type="entry name" value="OXIDASE USTYA"/>
    <property type="match status" value="1"/>
</dbReference>
<proteinExistence type="inferred from homology"/>
<keyword evidence="4" id="KW-1185">Reference proteome</keyword>
<keyword evidence="2" id="KW-0812">Transmembrane</keyword>
<dbReference type="RefSeq" id="XP_044661352.1">
    <property type="nucleotide sequence ID" value="XM_044805417.1"/>
</dbReference>
<feature type="transmembrane region" description="Helical" evidence="2">
    <location>
        <begin position="39"/>
        <end position="59"/>
    </location>
</feature>
<dbReference type="GeneID" id="68295548"/>
<evidence type="ECO:0000313" key="3">
    <source>
        <dbReference type="EMBL" id="GIZ46865.1"/>
    </source>
</evidence>
<evidence type="ECO:0000256" key="2">
    <source>
        <dbReference type="SAM" id="Phobius"/>
    </source>
</evidence>
<reference evidence="3 4" key="1">
    <citation type="submission" date="2021-01" db="EMBL/GenBank/DDBJ databases">
        <title>Cercospora kikuchii MAFF 305040 whole genome shotgun sequence.</title>
        <authorList>
            <person name="Kashiwa T."/>
            <person name="Suzuki T."/>
        </authorList>
    </citation>
    <scope>NUCLEOTIDE SEQUENCE [LARGE SCALE GENOMIC DNA]</scope>
    <source>
        <strain evidence="3 4">MAFF 305040</strain>
    </source>
</reference>
<accession>A0A9P3CUF7</accession>
<dbReference type="OrthoDB" id="3687641at2759"/>
<dbReference type="Proteomes" id="UP000825890">
    <property type="component" value="Unassembled WGS sequence"/>
</dbReference>
<dbReference type="AlphaFoldDB" id="A0A9P3CUF7"/>
<comment type="similarity">
    <text evidence="1">Belongs to the ustYa family.</text>
</comment>
<organism evidence="3 4">
    <name type="scientific">Cercospora kikuchii</name>
    <dbReference type="NCBI Taxonomy" id="84275"/>
    <lineage>
        <taxon>Eukaryota</taxon>
        <taxon>Fungi</taxon>
        <taxon>Dikarya</taxon>
        <taxon>Ascomycota</taxon>
        <taxon>Pezizomycotina</taxon>
        <taxon>Dothideomycetes</taxon>
        <taxon>Dothideomycetidae</taxon>
        <taxon>Mycosphaerellales</taxon>
        <taxon>Mycosphaerellaceae</taxon>
        <taxon>Cercospora</taxon>
    </lineage>
</organism>
<dbReference type="InterPro" id="IPR021765">
    <property type="entry name" value="UstYa-like"/>
</dbReference>
<dbReference type="GO" id="GO:0043386">
    <property type="term" value="P:mycotoxin biosynthetic process"/>
    <property type="evidence" value="ECO:0007669"/>
    <property type="project" value="InterPro"/>
</dbReference>
<evidence type="ECO:0000313" key="4">
    <source>
        <dbReference type="Proteomes" id="UP000825890"/>
    </source>
</evidence>
<name>A0A9P3CUF7_9PEZI</name>
<protein>
    <recommendedName>
        <fullName evidence="5">Oxidase ustYa</fullName>
    </recommendedName>
</protein>
<keyword evidence="2" id="KW-1133">Transmembrane helix</keyword>
<keyword evidence="2" id="KW-0472">Membrane</keyword>
<gene>
    <name evidence="3" type="ORF">CKM354_000997300</name>
</gene>
<dbReference type="EMBL" id="BOLY01000006">
    <property type="protein sequence ID" value="GIZ46865.1"/>
    <property type="molecule type" value="Genomic_DNA"/>
</dbReference>
<comment type="caution">
    <text evidence="3">The sequence shown here is derived from an EMBL/GenBank/DDBJ whole genome shotgun (WGS) entry which is preliminary data.</text>
</comment>
<dbReference type="PANTHER" id="PTHR33365">
    <property type="entry name" value="YALI0B05434P"/>
    <property type="match status" value="1"/>
</dbReference>
<sequence length="289" mass="33659">MADSLRSSEEELWDNEKDTLLFEGKAIGHRSRVSTRTNILLLIVLLASNLISVLTTYSFTDRHAKNKYSQDLEGTEKAYSHLDRTLSRMDFSNHRPNVTSRWTAPPSPEVDEAWDELGVNDQIFVLPEKLGREVYGFDPRIHAYAPDDFLGEGIPGGFGVFVQGMHDMHCLVDQNVIRKAIYFNKDYYRQFENDTLTPEWDRVSHVRHCLDNIRERIMCSADTGVIPTVWLSQEENYPLFGREHKCYSYDAMMDWFRGWHQSEPNRRIDWNRHLSAPPDAIFTSYDDMA</sequence>
<dbReference type="Pfam" id="PF11807">
    <property type="entry name" value="UstYa"/>
    <property type="match status" value="1"/>
</dbReference>
<evidence type="ECO:0008006" key="5">
    <source>
        <dbReference type="Google" id="ProtNLM"/>
    </source>
</evidence>